<evidence type="ECO:0000313" key="1">
    <source>
        <dbReference type="EMBL" id="KKM97638.1"/>
    </source>
</evidence>
<dbReference type="AlphaFoldDB" id="A0A0F9LW40"/>
<reference evidence="1" key="1">
    <citation type="journal article" date="2015" name="Nature">
        <title>Complex archaea that bridge the gap between prokaryotes and eukaryotes.</title>
        <authorList>
            <person name="Spang A."/>
            <person name="Saw J.H."/>
            <person name="Jorgensen S.L."/>
            <person name="Zaremba-Niedzwiedzka K."/>
            <person name="Martijn J."/>
            <person name="Lind A.E."/>
            <person name="van Eijk R."/>
            <person name="Schleper C."/>
            <person name="Guy L."/>
            <person name="Ettema T.J."/>
        </authorList>
    </citation>
    <scope>NUCLEOTIDE SEQUENCE</scope>
</reference>
<comment type="caution">
    <text evidence="1">The sequence shown here is derived from an EMBL/GenBank/DDBJ whole genome shotgun (WGS) entry which is preliminary data.</text>
</comment>
<organism evidence="1">
    <name type="scientific">marine sediment metagenome</name>
    <dbReference type="NCBI Taxonomy" id="412755"/>
    <lineage>
        <taxon>unclassified sequences</taxon>
        <taxon>metagenomes</taxon>
        <taxon>ecological metagenomes</taxon>
    </lineage>
</organism>
<accession>A0A0F9LW40</accession>
<dbReference type="EMBL" id="LAZR01005723">
    <property type="protein sequence ID" value="KKM97638.1"/>
    <property type="molecule type" value="Genomic_DNA"/>
</dbReference>
<sequence length="140" mass="15310">MPTDNIIASTVTLLANNWTAANTGNVTPAIKDVSDVKRIGGDSVLIHSIAGPVSDNASGAQTKKKVKTIAINCRSFKSHAQALLIQEEVERIMNANQVDPFGDQVYDISDVDDVEDLSERTRGLFMFKVMIKFEQFNIAI</sequence>
<gene>
    <name evidence="1" type="ORF">LCGC14_1165960</name>
</gene>
<protein>
    <submittedName>
        <fullName evidence="1">Uncharacterized protein</fullName>
    </submittedName>
</protein>
<name>A0A0F9LW40_9ZZZZ</name>
<proteinExistence type="predicted"/>